<evidence type="ECO:0000313" key="2">
    <source>
        <dbReference type="EMBL" id="SDH06411.1"/>
    </source>
</evidence>
<dbReference type="Gene3D" id="2.130.10.10">
    <property type="entry name" value="YVTN repeat-like/Quinoprotein amine dehydrogenase"/>
    <property type="match status" value="1"/>
</dbReference>
<feature type="signal peptide" evidence="1">
    <location>
        <begin position="1"/>
        <end position="18"/>
    </location>
</feature>
<gene>
    <name evidence="2" type="ORF">SAMN04488121_108220</name>
</gene>
<dbReference type="RefSeq" id="WP_089836502.1">
    <property type="nucleotide sequence ID" value="NZ_FNBN01000008.1"/>
</dbReference>
<proteinExistence type="predicted"/>
<dbReference type="EMBL" id="FNBN01000008">
    <property type="protein sequence ID" value="SDH06411.1"/>
    <property type="molecule type" value="Genomic_DNA"/>
</dbReference>
<dbReference type="OrthoDB" id="1041092at2"/>
<feature type="chain" id="PRO_5011512228" description="DUF5074 domain-containing protein" evidence="1">
    <location>
        <begin position="19"/>
        <end position="352"/>
    </location>
</feature>
<dbReference type="PROSITE" id="PS51257">
    <property type="entry name" value="PROKAR_LIPOPROTEIN"/>
    <property type="match status" value="1"/>
</dbReference>
<dbReference type="InterPro" id="IPR031815">
    <property type="entry name" value="DUF5074"/>
</dbReference>
<dbReference type="InterPro" id="IPR011044">
    <property type="entry name" value="Quino_amine_DH_bsu"/>
</dbReference>
<dbReference type="AlphaFoldDB" id="A0A1G7ZCE0"/>
<dbReference type="Pfam" id="PF16819">
    <property type="entry name" value="DUF5074"/>
    <property type="match status" value="1"/>
</dbReference>
<sequence>MHKNLRSLLMACLLFAVASCSNDDAVTPPPGKYDNGFYIISEGNFNVAAGDIYFYDYDKDSIYTKAYSAENPGKALGTSTTTMQFGTVYNGKLYLVGKYDGPFVAVDAATLKETGRVDSLPGHDGRAFLGVDDSRGLLSTAVGLYPVTLGTLTLGTKISSVDGEVKDMIRSGNYIFVMSAKDGIVALNANDYSLAKKLGTAVSGFVQSKDGNVWAASTTQLKKINAATLAVDSITTGFPVFYNEWTYYNSSMVASTTENAIFIVSGNNKVYRYTGDAASLGTPFITLPAGQYFYGKGIGYDKTKNYLVLNSNTNIYGSDPNNTIYIYNATTGALQHSKTYEGFYFPGMAVFR</sequence>
<evidence type="ECO:0000313" key="3">
    <source>
        <dbReference type="Proteomes" id="UP000199045"/>
    </source>
</evidence>
<organism evidence="2 3">
    <name type="scientific">Chitinophaga filiformis</name>
    <name type="common">Myxococcus filiformis</name>
    <name type="synonym">Flexibacter filiformis</name>
    <dbReference type="NCBI Taxonomy" id="104663"/>
    <lineage>
        <taxon>Bacteria</taxon>
        <taxon>Pseudomonadati</taxon>
        <taxon>Bacteroidota</taxon>
        <taxon>Chitinophagia</taxon>
        <taxon>Chitinophagales</taxon>
        <taxon>Chitinophagaceae</taxon>
        <taxon>Chitinophaga</taxon>
    </lineage>
</organism>
<dbReference type="Proteomes" id="UP000199045">
    <property type="component" value="Unassembled WGS sequence"/>
</dbReference>
<evidence type="ECO:0008006" key="4">
    <source>
        <dbReference type="Google" id="ProtNLM"/>
    </source>
</evidence>
<evidence type="ECO:0000256" key="1">
    <source>
        <dbReference type="SAM" id="SignalP"/>
    </source>
</evidence>
<keyword evidence="1" id="KW-0732">Signal</keyword>
<accession>A0A1G7ZCE0</accession>
<protein>
    <recommendedName>
        <fullName evidence="4">DUF5074 domain-containing protein</fullName>
    </recommendedName>
</protein>
<reference evidence="2 3" key="1">
    <citation type="submission" date="2016-10" db="EMBL/GenBank/DDBJ databases">
        <authorList>
            <person name="de Groot N.N."/>
        </authorList>
    </citation>
    <scope>NUCLEOTIDE SEQUENCE [LARGE SCALE GENOMIC DNA]</scope>
    <source>
        <strain evidence="2 3">DSM 527</strain>
    </source>
</reference>
<name>A0A1G7ZCE0_CHIFI</name>
<dbReference type="STRING" id="104663.SAMN04488121_108220"/>
<dbReference type="SUPFAM" id="SSF50969">
    <property type="entry name" value="YVTN repeat-like/Quinoprotein amine dehydrogenase"/>
    <property type="match status" value="1"/>
</dbReference>
<dbReference type="InterPro" id="IPR015943">
    <property type="entry name" value="WD40/YVTN_repeat-like_dom_sf"/>
</dbReference>